<name>A0A9W8GRA5_9FUNG</name>
<organism evidence="1 2">
    <name type="scientific">Coemansia pectinata</name>
    <dbReference type="NCBI Taxonomy" id="1052879"/>
    <lineage>
        <taxon>Eukaryota</taxon>
        <taxon>Fungi</taxon>
        <taxon>Fungi incertae sedis</taxon>
        <taxon>Zoopagomycota</taxon>
        <taxon>Kickxellomycotina</taxon>
        <taxon>Kickxellomycetes</taxon>
        <taxon>Kickxellales</taxon>
        <taxon>Kickxellaceae</taxon>
        <taxon>Coemansia</taxon>
    </lineage>
</organism>
<keyword evidence="2" id="KW-1185">Reference proteome</keyword>
<dbReference type="OrthoDB" id="5521797at2759"/>
<evidence type="ECO:0000313" key="1">
    <source>
        <dbReference type="EMBL" id="KAJ2748599.1"/>
    </source>
</evidence>
<accession>A0A9W8GRA5</accession>
<dbReference type="Proteomes" id="UP001140011">
    <property type="component" value="Unassembled WGS sequence"/>
</dbReference>
<feature type="non-terminal residue" evidence="1">
    <location>
        <position position="506"/>
    </location>
</feature>
<sequence length="506" mass="57608">MSTFYITVEPVSQDDWASTDVARTVQYFKQNLRNIVDLGLCSLASESAVEYLYSILTTFYGGRLQVLRAEGSNPLPFSCIPRNIKVLALTLDSSAVRVLPSICGETLKALVLNNVPRNFAWHHFRYDMFDHPIVFRQLVVLHLTFEYGDIELTKVEIQDKIASGAHNCDQLCFPALKQLFIRNCTPDCDLLYADLPFPKLKYVVLSGDFDSIRHCSRLSFTWVRELHVVIDSADSDDMAEIYRVTNHFFTNICIGRTASLRVTEDCFILDPELVRWVNLTKLQVGDVDYAAVSARALPSISGETLGVLKLTNISRKFAWHHFRYDLFARLIVFRRLIILHIAYDDGSNVETSEDKIQDRIASGAHNCDQLSFPALKELYIEECTPDCDLLYADLPLPKLKKVRLFGSINSSRHCSRLKLTWVRDLSVVIIQSDSGDMADIYRATNRLFTDVCIGRSASLNITIGKFNLDPELIRWVNLTKLEVFNVNYTAFCKAIGRLPNLTEFRT</sequence>
<protein>
    <submittedName>
        <fullName evidence="1">Uncharacterized protein</fullName>
    </submittedName>
</protein>
<gene>
    <name evidence="1" type="ORF">GGI19_006045</name>
</gene>
<evidence type="ECO:0000313" key="2">
    <source>
        <dbReference type="Proteomes" id="UP001140011"/>
    </source>
</evidence>
<proteinExistence type="predicted"/>
<reference evidence="1" key="1">
    <citation type="submission" date="2022-07" db="EMBL/GenBank/DDBJ databases">
        <title>Phylogenomic reconstructions and comparative analyses of Kickxellomycotina fungi.</title>
        <authorList>
            <person name="Reynolds N.K."/>
            <person name="Stajich J.E."/>
            <person name="Barry K."/>
            <person name="Grigoriev I.V."/>
            <person name="Crous P."/>
            <person name="Smith M.E."/>
        </authorList>
    </citation>
    <scope>NUCLEOTIDE SEQUENCE</scope>
    <source>
        <strain evidence="1">BCRC 34297</strain>
    </source>
</reference>
<comment type="caution">
    <text evidence="1">The sequence shown here is derived from an EMBL/GenBank/DDBJ whole genome shotgun (WGS) entry which is preliminary data.</text>
</comment>
<dbReference type="EMBL" id="JANBUH010001030">
    <property type="protein sequence ID" value="KAJ2748599.1"/>
    <property type="molecule type" value="Genomic_DNA"/>
</dbReference>
<dbReference type="AlphaFoldDB" id="A0A9W8GRA5"/>